<dbReference type="InterPro" id="IPR029010">
    <property type="entry name" value="ThuA-like"/>
</dbReference>
<evidence type="ECO:0000259" key="1">
    <source>
        <dbReference type="Pfam" id="PF06283"/>
    </source>
</evidence>
<dbReference type="PANTHER" id="PTHR40469:SF2">
    <property type="entry name" value="GALACTOSE-BINDING DOMAIN-LIKE SUPERFAMILY PROTEIN"/>
    <property type="match status" value="1"/>
</dbReference>
<organism evidence="2 3">
    <name type="scientific">Devosia insulae DS-56</name>
    <dbReference type="NCBI Taxonomy" id="1116389"/>
    <lineage>
        <taxon>Bacteria</taxon>
        <taxon>Pseudomonadati</taxon>
        <taxon>Pseudomonadota</taxon>
        <taxon>Alphaproteobacteria</taxon>
        <taxon>Hyphomicrobiales</taxon>
        <taxon>Devosiaceae</taxon>
        <taxon>Devosia</taxon>
    </lineage>
</organism>
<reference evidence="2 3" key="1">
    <citation type="journal article" date="2015" name="Genome Announc.">
        <title>Genome Assemblies of Three Soil-Associated Devosia species: D. insulae, D. limi, and D. soli.</title>
        <authorList>
            <person name="Hassan Y.I."/>
            <person name="Lepp D."/>
            <person name="Zhou T."/>
        </authorList>
    </citation>
    <scope>NUCLEOTIDE SEQUENCE [LARGE SCALE GENOMIC DNA]</scope>
    <source>
        <strain evidence="2 3">DS-56</strain>
    </source>
</reference>
<dbReference type="InterPro" id="IPR029062">
    <property type="entry name" value="Class_I_gatase-like"/>
</dbReference>
<dbReference type="SUPFAM" id="SSF52317">
    <property type="entry name" value="Class I glutamine amidotransferase-like"/>
    <property type="match status" value="1"/>
</dbReference>
<dbReference type="AlphaFoldDB" id="A0A1E5XKH5"/>
<evidence type="ECO:0000313" key="2">
    <source>
        <dbReference type="EMBL" id="OEO29100.1"/>
    </source>
</evidence>
<keyword evidence="3" id="KW-1185">Reference proteome</keyword>
<accession>A0A1E5XKH5</accession>
<dbReference type="RefSeq" id="WP_069911618.1">
    <property type="nucleotide sequence ID" value="NZ_LAJE02000334.1"/>
</dbReference>
<dbReference type="Gene3D" id="3.40.50.880">
    <property type="match status" value="1"/>
</dbReference>
<dbReference type="PANTHER" id="PTHR40469">
    <property type="entry name" value="SECRETED GLYCOSYL HYDROLASE"/>
    <property type="match status" value="1"/>
</dbReference>
<protein>
    <recommendedName>
        <fullName evidence="1">ThuA-like domain-containing protein</fullName>
    </recommendedName>
</protein>
<gene>
    <name evidence="2" type="ORF">VW23_000185</name>
</gene>
<evidence type="ECO:0000313" key="3">
    <source>
        <dbReference type="Proteomes" id="UP000095463"/>
    </source>
</evidence>
<dbReference type="Proteomes" id="UP000095463">
    <property type="component" value="Unassembled WGS sequence"/>
</dbReference>
<dbReference type="Pfam" id="PF06283">
    <property type="entry name" value="ThuA"/>
    <property type="match status" value="1"/>
</dbReference>
<comment type="caution">
    <text evidence="2">The sequence shown here is derived from an EMBL/GenBank/DDBJ whole genome shotgun (WGS) entry which is preliminary data.</text>
</comment>
<dbReference type="OrthoDB" id="9785923at2"/>
<proteinExistence type="predicted"/>
<dbReference type="EMBL" id="LAJE02000334">
    <property type="protein sequence ID" value="OEO29100.1"/>
    <property type="molecule type" value="Genomic_DNA"/>
</dbReference>
<name>A0A1E5XKH5_9HYPH</name>
<sequence>MRSALIVWGGWNGHDPEECAAIYRRWLHEDGYSVRVETDLQVFADPAIHELSLIIPIYTMSKIDKEPLANLVKAIESGVGLAGHHGGMSDAFRDAVDYQFVVGGQWVAHPGNIIDYTVDVTKPEDPIMQGIPASFPYTSEQYYMHMDPSVEVLATTTFSGQHAAWTKGVVMPVVWKRLYGAGKVFHSTLGHQAKEFENPQMATILRRGINWAARAEA</sequence>
<feature type="domain" description="ThuA-like" evidence="1">
    <location>
        <begin position="4"/>
        <end position="212"/>
    </location>
</feature>